<dbReference type="Gene3D" id="3.40.50.1820">
    <property type="entry name" value="alpha/beta hydrolase"/>
    <property type="match status" value="1"/>
</dbReference>
<dbReference type="GO" id="GO:0016787">
    <property type="term" value="F:hydrolase activity"/>
    <property type="evidence" value="ECO:0007669"/>
    <property type="project" value="UniProtKB-KW"/>
</dbReference>
<organism evidence="2 3">
    <name type="scientific">Actinocatenispora rupis</name>
    <dbReference type="NCBI Taxonomy" id="519421"/>
    <lineage>
        <taxon>Bacteria</taxon>
        <taxon>Bacillati</taxon>
        <taxon>Actinomycetota</taxon>
        <taxon>Actinomycetes</taxon>
        <taxon>Micromonosporales</taxon>
        <taxon>Micromonosporaceae</taxon>
        <taxon>Actinocatenispora</taxon>
    </lineage>
</organism>
<dbReference type="RefSeq" id="WP_203662519.1">
    <property type="nucleotide sequence ID" value="NZ_BAAAZM010000017.1"/>
</dbReference>
<dbReference type="PANTHER" id="PTHR43194">
    <property type="entry name" value="HYDROLASE ALPHA/BETA FOLD FAMILY"/>
    <property type="match status" value="1"/>
</dbReference>
<dbReference type="InterPro" id="IPR000073">
    <property type="entry name" value="AB_hydrolase_1"/>
</dbReference>
<dbReference type="AlphaFoldDB" id="A0A8J3JA44"/>
<evidence type="ECO:0000259" key="1">
    <source>
        <dbReference type="Pfam" id="PF12697"/>
    </source>
</evidence>
<dbReference type="InterPro" id="IPR029058">
    <property type="entry name" value="AB_hydrolase_fold"/>
</dbReference>
<dbReference type="Proteomes" id="UP000612808">
    <property type="component" value="Unassembled WGS sequence"/>
</dbReference>
<reference evidence="2" key="1">
    <citation type="submission" date="2021-01" db="EMBL/GenBank/DDBJ databases">
        <title>Whole genome shotgun sequence of Actinocatenispora rupis NBRC 107355.</title>
        <authorList>
            <person name="Komaki H."/>
            <person name="Tamura T."/>
        </authorList>
    </citation>
    <scope>NUCLEOTIDE SEQUENCE</scope>
    <source>
        <strain evidence="2">NBRC 107355</strain>
    </source>
</reference>
<keyword evidence="2" id="KW-0378">Hydrolase</keyword>
<dbReference type="InterPro" id="IPR050228">
    <property type="entry name" value="Carboxylesterase_BioH"/>
</dbReference>
<sequence>MTAFETGRVESADGTVVGYRRLGHGPALILLHGAMQAAQNLAALAATLADEYEVYVPDRRGRGLSGPYGPEHGIRQEVEDLRAVVAASGATRVFGLSGGALVSLRTAMCTPQLTRIALYEPPLSVRGSAPVAWLPRYERELGAGRTAAALATALRGMGTEPLFARVPRSVLVPLMSVGSRLQATGRADVPVAELIPTLPHDMRLVAELADTVAEYAALDADVLLLGGGRSPGYLRTALDELAAVLPRHRRVTFDRLGHSGPDDDGDPARVAAALRSFFAD</sequence>
<comment type="caution">
    <text evidence="2">The sequence shown here is derived from an EMBL/GenBank/DDBJ whole genome shotgun (WGS) entry which is preliminary data.</text>
</comment>
<dbReference type="SUPFAM" id="SSF53474">
    <property type="entry name" value="alpha/beta-Hydrolases"/>
    <property type="match status" value="1"/>
</dbReference>
<dbReference type="PANTHER" id="PTHR43194:SF2">
    <property type="entry name" value="PEROXISOMAL MEMBRANE PROTEIN LPX1"/>
    <property type="match status" value="1"/>
</dbReference>
<keyword evidence="3" id="KW-1185">Reference proteome</keyword>
<evidence type="ECO:0000313" key="2">
    <source>
        <dbReference type="EMBL" id="GID14672.1"/>
    </source>
</evidence>
<gene>
    <name evidence="2" type="ORF">Aru02nite_55610</name>
</gene>
<evidence type="ECO:0000313" key="3">
    <source>
        <dbReference type="Proteomes" id="UP000612808"/>
    </source>
</evidence>
<proteinExistence type="predicted"/>
<name>A0A8J3JA44_9ACTN</name>
<dbReference type="EMBL" id="BOMB01000032">
    <property type="protein sequence ID" value="GID14672.1"/>
    <property type="molecule type" value="Genomic_DNA"/>
</dbReference>
<dbReference type="Pfam" id="PF12697">
    <property type="entry name" value="Abhydrolase_6"/>
    <property type="match status" value="1"/>
</dbReference>
<feature type="domain" description="AB hydrolase-1" evidence="1">
    <location>
        <begin position="28"/>
        <end position="273"/>
    </location>
</feature>
<accession>A0A8J3JA44</accession>
<protein>
    <submittedName>
        <fullName evidence="2">Alpha/beta hydrolase</fullName>
    </submittedName>
</protein>